<protein>
    <submittedName>
        <fullName evidence="1">7955_t:CDS:1</fullName>
    </submittedName>
</protein>
<proteinExistence type="predicted"/>
<comment type="caution">
    <text evidence="1">The sequence shown here is derived from an EMBL/GenBank/DDBJ whole genome shotgun (WGS) entry which is preliminary data.</text>
</comment>
<gene>
    <name evidence="1" type="ORF">AMORRO_LOCUS4044</name>
</gene>
<dbReference type="Proteomes" id="UP000789342">
    <property type="component" value="Unassembled WGS sequence"/>
</dbReference>
<evidence type="ECO:0000313" key="1">
    <source>
        <dbReference type="EMBL" id="CAG8517655.1"/>
    </source>
</evidence>
<name>A0A9N9A5N2_9GLOM</name>
<keyword evidence="2" id="KW-1185">Reference proteome</keyword>
<organism evidence="1 2">
    <name type="scientific">Acaulospora morrowiae</name>
    <dbReference type="NCBI Taxonomy" id="94023"/>
    <lineage>
        <taxon>Eukaryota</taxon>
        <taxon>Fungi</taxon>
        <taxon>Fungi incertae sedis</taxon>
        <taxon>Mucoromycota</taxon>
        <taxon>Glomeromycotina</taxon>
        <taxon>Glomeromycetes</taxon>
        <taxon>Diversisporales</taxon>
        <taxon>Acaulosporaceae</taxon>
        <taxon>Acaulospora</taxon>
    </lineage>
</organism>
<evidence type="ECO:0000313" key="2">
    <source>
        <dbReference type="Proteomes" id="UP000789342"/>
    </source>
</evidence>
<dbReference type="EMBL" id="CAJVPV010002106">
    <property type="protein sequence ID" value="CAG8517655.1"/>
    <property type="molecule type" value="Genomic_DNA"/>
</dbReference>
<accession>A0A9N9A5N2</accession>
<sequence>MKPKAINPLTIPVAKNKVLSKYEVNERDFDGEGAEIESAVADFSPPFDDFELAANAGAAKTIAHTIKITRVKEIMNRNARKW</sequence>
<dbReference type="AlphaFoldDB" id="A0A9N9A5N2"/>
<reference evidence="1" key="1">
    <citation type="submission" date="2021-06" db="EMBL/GenBank/DDBJ databases">
        <authorList>
            <person name="Kallberg Y."/>
            <person name="Tangrot J."/>
            <person name="Rosling A."/>
        </authorList>
    </citation>
    <scope>NUCLEOTIDE SEQUENCE</scope>
    <source>
        <strain evidence="1">CL551</strain>
    </source>
</reference>